<name>A0A9N9KWY6_9HELO</name>
<reference evidence="2" key="1">
    <citation type="submission" date="2021-07" db="EMBL/GenBank/DDBJ databases">
        <authorList>
            <person name="Durling M."/>
        </authorList>
    </citation>
    <scope>NUCLEOTIDE SEQUENCE</scope>
</reference>
<keyword evidence="3" id="KW-1185">Reference proteome</keyword>
<organism evidence="2 3">
    <name type="scientific">Hymenoscyphus fraxineus</name>
    <dbReference type="NCBI Taxonomy" id="746836"/>
    <lineage>
        <taxon>Eukaryota</taxon>
        <taxon>Fungi</taxon>
        <taxon>Dikarya</taxon>
        <taxon>Ascomycota</taxon>
        <taxon>Pezizomycotina</taxon>
        <taxon>Leotiomycetes</taxon>
        <taxon>Helotiales</taxon>
        <taxon>Helotiaceae</taxon>
        <taxon>Hymenoscyphus</taxon>
    </lineage>
</organism>
<comment type="caution">
    <text evidence="2">The sequence shown here is derived from an EMBL/GenBank/DDBJ whole genome shotgun (WGS) entry which is preliminary data.</text>
</comment>
<dbReference type="EMBL" id="CAJVRL010000050">
    <property type="protein sequence ID" value="CAG8953507.1"/>
    <property type="molecule type" value="Genomic_DNA"/>
</dbReference>
<accession>A0A9N9KWY6</accession>
<dbReference type="Proteomes" id="UP000696280">
    <property type="component" value="Unassembled WGS sequence"/>
</dbReference>
<feature type="region of interest" description="Disordered" evidence="1">
    <location>
        <begin position="176"/>
        <end position="196"/>
    </location>
</feature>
<feature type="compositionally biased region" description="Basic and acidic residues" evidence="1">
    <location>
        <begin position="177"/>
        <end position="187"/>
    </location>
</feature>
<sequence>MCLETGASSRQLAVVARPSYSQAVRSRPGKEEHRPKFCADAGAGNSIITTHRTVAVLRPGTPHPPAALLSEIPFYREAQPRHPRAHHHGFAPRTKHTISPSASHIFFYDHYYHDLPPTRRTAFDSSNRLAAESLRSTRRLCSALLLTYLSLVSVPVFDFPSILFFDCPSIRRSSSIIEHERERDKQDVPPTSRRSTLRPSQFLVLSRQTTSPSISSVVWSPAFKSALPFFRRSQNSWLSIHRGPSLRTNKPFISHFLCFPPVHQSVAHLCKTFGPPRALPKPFRAF</sequence>
<evidence type="ECO:0000313" key="3">
    <source>
        <dbReference type="Proteomes" id="UP000696280"/>
    </source>
</evidence>
<evidence type="ECO:0000313" key="2">
    <source>
        <dbReference type="EMBL" id="CAG8953507.1"/>
    </source>
</evidence>
<gene>
    <name evidence="2" type="ORF">HYFRA_00010257</name>
</gene>
<evidence type="ECO:0000256" key="1">
    <source>
        <dbReference type="SAM" id="MobiDB-lite"/>
    </source>
</evidence>
<protein>
    <submittedName>
        <fullName evidence="2">Uncharacterized protein</fullName>
    </submittedName>
</protein>
<dbReference type="AlphaFoldDB" id="A0A9N9KWY6"/>
<proteinExistence type="predicted"/>